<organism evidence="2 3">
    <name type="scientific">Megaselia scalaris</name>
    <name type="common">Humpbacked fly</name>
    <name type="synonym">Phora scalaris</name>
    <dbReference type="NCBI Taxonomy" id="36166"/>
    <lineage>
        <taxon>Eukaryota</taxon>
        <taxon>Metazoa</taxon>
        <taxon>Ecdysozoa</taxon>
        <taxon>Arthropoda</taxon>
        <taxon>Hexapoda</taxon>
        <taxon>Insecta</taxon>
        <taxon>Pterygota</taxon>
        <taxon>Neoptera</taxon>
        <taxon>Endopterygota</taxon>
        <taxon>Diptera</taxon>
        <taxon>Brachycera</taxon>
        <taxon>Muscomorpha</taxon>
        <taxon>Platypezoidea</taxon>
        <taxon>Phoridae</taxon>
        <taxon>Megaseliini</taxon>
        <taxon>Megaselia</taxon>
    </lineage>
</organism>
<dbReference type="PROSITE" id="PS01186">
    <property type="entry name" value="EGF_2"/>
    <property type="match status" value="2"/>
</dbReference>
<dbReference type="EnsemblMetazoa" id="MESCA002498-RA">
    <property type="protein sequence ID" value="MESCA002498-PA"/>
    <property type="gene ID" value="MESCA002498"/>
</dbReference>
<reference evidence="2" key="2">
    <citation type="submission" date="2015-06" db="UniProtKB">
        <authorList>
            <consortium name="EnsemblMetazoa"/>
        </authorList>
    </citation>
    <scope>IDENTIFICATION</scope>
</reference>
<dbReference type="InterPro" id="IPR056953">
    <property type="entry name" value="CUT_N"/>
</dbReference>
<reference evidence="3" key="1">
    <citation type="submission" date="2013-02" db="EMBL/GenBank/DDBJ databases">
        <authorList>
            <person name="Hughes D."/>
        </authorList>
    </citation>
    <scope>NUCLEOTIDE SEQUENCE</scope>
    <source>
        <strain>Durham</strain>
        <strain evidence="3">NC isolate 2 -- Noor lab</strain>
    </source>
</reference>
<accession>T1GGH8</accession>
<dbReference type="AlphaFoldDB" id="T1GGH8"/>
<dbReference type="InterPro" id="IPR001507">
    <property type="entry name" value="ZP_dom"/>
</dbReference>
<dbReference type="EMBL" id="CAQQ02084082">
    <property type="status" value="NOT_ANNOTATED_CDS"/>
    <property type="molecule type" value="Genomic_DNA"/>
</dbReference>
<dbReference type="PANTHER" id="PTHR22963">
    <property type="entry name" value="ENDOGLIN-RELATED"/>
    <property type="match status" value="1"/>
</dbReference>
<protein>
    <recommendedName>
        <fullName evidence="1">ZP domain-containing protein</fullName>
    </recommendedName>
</protein>
<evidence type="ECO:0000313" key="2">
    <source>
        <dbReference type="EnsemblMetazoa" id="MESCA002498-PA"/>
    </source>
</evidence>
<dbReference type="Proteomes" id="UP000015102">
    <property type="component" value="Unassembled WGS sequence"/>
</dbReference>
<dbReference type="Pfam" id="PF25057">
    <property type="entry name" value="CUT_N"/>
    <property type="match status" value="1"/>
</dbReference>
<name>T1GGH8_MEGSC</name>
<dbReference type="STRING" id="36166.T1GGH8"/>
<evidence type="ECO:0000313" key="3">
    <source>
        <dbReference type="Proteomes" id="UP000015102"/>
    </source>
</evidence>
<evidence type="ECO:0000259" key="1">
    <source>
        <dbReference type="PROSITE" id="PS51034"/>
    </source>
</evidence>
<dbReference type="SMART" id="SM00181">
    <property type="entry name" value="EGF"/>
    <property type="match status" value="2"/>
</dbReference>
<sequence>QVLVGRRCQIERTDICLQDSECPSKNACISGECVNPCEASKPCGVNADCKVLDTVPVRTMICECKEGYQGNAAVQCDKKSTCLIEKGFVRDINGRCVCPPGKALDIYNFCSDCIIENGFAVNGTNHCICDLERGMIIDVYGKCRCPTEHGYKLTPSGECVPFVIPECTSDAECSNKLYCNLETQHCEDPCLKKTCGINAFCDVVSHEAVCQCITGYNGNPYEFCNHTNFRTDFPRPDMVVSCLADGVSVQIHITEPRFNGVLYVKGHSKEEECRKVVNLSGDTTSRTELFKVQFGDCGLIHDNGIANFILKNVTLGFNVSMLTTAGTIANTGPPPVCQMRIVTQTGQEINSAEIGDNLMLQVDIEPATIYGGFARSCIAKTMEDNVENEYVVTDENG</sequence>
<dbReference type="HOGENOM" id="CLU_695543_0_0_1"/>
<dbReference type="PANTHER" id="PTHR22963:SF39">
    <property type="entry name" value="DUMPY"/>
    <property type="match status" value="1"/>
</dbReference>
<feature type="domain" description="ZP" evidence="1">
    <location>
        <begin position="241"/>
        <end position="397"/>
    </location>
</feature>
<keyword evidence="3" id="KW-1185">Reference proteome</keyword>
<proteinExistence type="predicted"/>
<dbReference type="InterPro" id="IPR000742">
    <property type="entry name" value="EGF"/>
</dbReference>
<dbReference type="PROSITE" id="PS51034">
    <property type="entry name" value="ZP_2"/>
    <property type="match status" value="1"/>
</dbReference>